<evidence type="ECO:0000313" key="12">
    <source>
        <dbReference type="EMBL" id="AEE17484.1"/>
    </source>
</evidence>
<dbReference type="Gene3D" id="3.40.50.1000">
    <property type="entry name" value="HAD superfamily/HAD-like"/>
    <property type="match status" value="1"/>
</dbReference>
<gene>
    <name evidence="12" type="ordered locus">Trebr_2069</name>
</gene>
<dbReference type="InterPro" id="IPR027256">
    <property type="entry name" value="P-typ_ATPase_IB"/>
</dbReference>
<dbReference type="RefSeq" id="WP_013759187.1">
    <property type="nucleotide sequence ID" value="NC_015500.1"/>
</dbReference>
<keyword evidence="12" id="KW-0378">Hydrolase</keyword>
<dbReference type="PANTHER" id="PTHR48085:SF5">
    <property type="entry name" value="CADMIUM_ZINC-TRANSPORTING ATPASE HMA4-RELATED"/>
    <property type="match status" value="1"/>
</dbReference>
<dbReference type="OrthoDB" id="9760364at2"/>
<comment type="catalytic activity">
    <reaction evidence="9">
        <text>Zn(2+)(in) + ATP + H2O = Zn(2+)(out) + ADP + phosphate + H(+)</text>
        <dbReference type="Rhea" id="RHEA:20621"/>
        <dbReference type="ChEBI" id="CHEBI:15377"/>
        <dbReference type="ChEBI" id="CHEBI:15378"/>
        <dbReference type="ChEBI" id="CHEBI:29105"/>
        <dbReference type="ChEBI" id="CHEBI:30616"/>
        <dbReference type="ChEBI" id="CHEBI:43474"/>
        <dbReference type="ChEBI" id="CHEBI:456216"/>
        <dbReference type="EC" id="7.2.2.12"/>
    </reaction>
</comment>
<comment type="similarity">
    <text evidence="2 10">Belongs to the cation transport ATPase (P-type) (TC 3.A.3) family. Type IB subfamily.</text>
</comment>
<dbReference type="Pfam" id="PF00122">
    <property type="entry name" value="E1-E2_ATPase"/>
    <property type="match status" value="1"/>
</dbReference>
<dbReference type="SFLD" id="SFLDF00027">
    <property type="entry name" value="p-type_atpase"/>
    <property type="match status" value="1"/>
</dbReference>
<dbReference type="AlphaFoldDB" id="F4LK22"/>
<feature type="transmembrane region" description="Helical" evidence="10">
    <location>
        <begin position="73"/>
        <end position="93"/>
    </location>
</feature>
<dbReference type="EC" id="7.2.2.12" evidence="8"/>
<keyword evidence="13" id="KW-1185">Reference proteome</keyword>
<evidence type="ECO:0000256" key="5">
    <source>
        <dbReference type="ARBA" id="ARBA00022967"/>
    </source>
</evidence>
<dbReference type="GO" id="GO:0005524">
    <property type="term" value="F:ATP binding"/>
    <property type="evidence" value="ECO:0007669"/>
    <property type="project" value="UniProtKB-UniRule"/>
</dbReference>
<evidence type="ECO:0000256" key="2">
    <source>
        <dbReference type="ARBA" id="ARBA00006024"/>
    </source>
</evidence>
<feature type="transmembrane region" description="Helical" evidence="10">
    <location>
        <begin position="277"/>
        <end position="297"/>
    </location>
</feature>
<dbReference type="STRING" id="906968.Trebr_2069"/>
<keyword evidence="6 10" id="KW-1133">Transmembrane helix</keyword>
<dbReference type="SFLD" id="SFLDG00002">
    <property type="entry name" value="C1.7:_P-type_atpase_like"/>
    <property type="match status" value="1"/>
</dbReference>
<evidence type="ECO:0000256" key="8">
    <source>
        <dbReference type="ARBA" id="ARBA00039097"/>
    </source>
</evidence>
<dbReference type="InterPro" id="IPR008250">
    <property type="entry name" value="ATPase_P-typ_transduc_dom_A_sf"/>
</dbReference>
<evidence type="ECO:0000313" key="13">
    <source>
        <dbReference type="Proteomes" id="UP000006546"/>
    </source>
</evidence>
<evidence type="ECO:0000256" key="3">
    <source>
        <dbReference type="ARBA" id="ARBA00022692"/>
    </source>
</evidence>
<dbReference type="GO" id="GO:0015086">
    <property type="term" value="F:cadmium ion transmembrane transporter activity"/>
    <property type="evidence" value="ECO:0007669"/>
    <property type="project" value="TreeGrafter"/>
</dbReference>
<dbReference type="Pfam" id="PF00702">
    <property type="entry name" value="Hydrolase"/>
    <property type="match status" value="1"/>
</dbReference>
<evidence type="ECO:0000256" key="9">
    <source>
        <dbReference type="ARBA" id="ARBA00047308"/>
    </source>
</evidence>
<reference evidence="13" key="1">
    <citation type="submission" date="2011-04" db="EMBL/GenBank/DDBJ databases">
        <title>The complete genome of Treponema brennaborense DSM 12168.</title>
        <authorList>
            <person name="Lucas S."/>
            <person name="Han J."/>
            <person name="Lapidus A."/>
            <person name="Bruce D."/>
            <person name="Goodwin L."/>
            <person name="Pitluck S."/>
            <person name="Peters L."/>
            <person name="Kyrpides N."/>
            <person name="Mavromatis K."/>
            <person name="Ivanova N."/>
            <person name="Mikhailova N."/>
            <person name="Pagani I."/>
            <person name="Teshima H."/>
            <person name="Detter J.C."/>
            <person name="Tapia R."/>
            <person name="Han C."/>
            <person name="Land M."/>
            <person name="Hauser L."/>
            <person name="Markowitz V."/>
            <person name="Cheng J.-F."/>
            <person name="Hugenholtz P."/>
            <person name="Woyke T."/>
            <person name="Wu D."/>
            <person name="Gronow S."/>
            <person name="Wellnitz S."/>
            <person name="Brambilla E."/>
            <person name="Klenk H.-P."/>
            <person name="Eisen J.A."/>
        </authorList>
    </citation>
    <scope>NUCLEOTIDE SEQUENCE [LARGE SCALE GENOMIC DNA]</scope>
    <source>
        <strain evidence="13">DSM 12168 / CIP 105900 / DD5/3</strain>
    </source>
</reference>
<dbReference type="SFLD" id="SFLDS00003">
    <property type="entry name" value="Haloacid_Dehalogenase"/>
    <property type="match status" value="1"/>
</dbReference>
<dbReference type="SUPFAM" id="SSF56784">
    <property type="entry name" value="HAD-like"/>
    <property type="match status" value="1"/>
</dbReference>
<dbReference type="PROSITE" id="PS00154">
    <property type="entry name" value="ATPASE_E1_E2"/>
    <property type="match status" value="1"/>
</dbReference>
<feature type="transmembrane region" description="Helical" evidence="10">
    <location>
        <begin position="645"/>
        <end position="664"/>
    </location>
</feature>
<evidence type="ECO:0000256" key="4">
    <source>
        <dbReference type="ARBA" id="ARBA00022723"/>
    </source>
</evidence>
<sequence>MESQECKCGEETAAESCGGCGCGCGCGSDLHGEHTDGRGTLYRIIASAVFFAAALIVGAAGGVRDGRPDSPIAVIRFALVAVSFLLAGFPVLLNAVKNIFRGEIFDENFLMTIASVGAFVIGEYPEAAAVMLFYQIGEYFQEYALGKSRRSISALMELRPDTVGVVRGGIVLTVAPETVSPGELIEVRPGERIALDGVVESGSSFVDMSALTGESVPREVAAGDEVLGGCINTNGVLRIRTSKSAGDSAIARILDLVEHAGSKKAVTERFITRFAKVYTPLVTVSAVLLALVPPLVVPGAEWSTWVSRALIFLVVSCPCALVISVPLGFFGGIGAASRRGILVKGSNYLEALARTGTAVFDKTGTLTKGVFKVTAVHPADPVRVPARELVALAAHAEKYSNHPISVSLKNAHTEEMCGDCSETSCDCCAAVSLSDVKEISGQGISAVLDGRAVLVGNNKLMRAFTVTGFSDVGDDVRSPEACAAADGGTVVHVAVDGSYAGHIVISDEVKSDAAQAIAALKSYGVKRTVMLTGDTEVSGRKTAEMLGIDTVYADLMPGDKVAKVEALLAAAPGGSTKRETLLFAGDGINDAPVLARADVGIAMGALGSDAAIEAADMVIMTDEPSKIPEAVGIARKTRRIVTQNIVFALGVKALILLLGAAGFASMWAAVFADVGVSFLAVLNSMRLLARKSA</sequence>
<feature type="transmembrane region" description="Helical" evidence="10">
    <location>
        <begin position="309"/>
        <end position="336"/>
    </location>
</feature>
<dbReference type="InterPro" id="IPR044492">
    <property type="entry name" value="P_typ_ATPase_HD_dom"/>
</dbReference>
<dbReference type="SUPFAM" id="SSF81653">
    <property type="entry name" value="Calcium ATPase, transduction domain A"/>
    <property type="match status" value="1"/>
</dbReference>
<keyword evidence="5" id="KW-1278">Translocase</keyword>
<feature type="domain" description="P-type ATPase A" evidence="11">
    <location>
        <begin position="157"/>
        <end position="258"/>
    </location>
</feature>
<dbReference type="InterPro" id="IPR059000">
    <property type="entry name" value="ATPase_P-type_domA"/>
</dbReference>
<evidence type="ECO:0000256" key="7">
    <source>
        <dbReference type="ARBA" id="ARBA00023136"/>
    </source>
</evidence>
<dbReference type="GO" id="GO:0016887">
    <property type="term" value="F:ATP hydrolysis activity"/>
    <property type="evidence" value="ECO:0007669"/>
    <property type="project" value="InterPro"/>
</dbReference>
<evidence type="ECO:0000256" key="6">
    <source>
        <dbReference type="ARBA" id="ARBA00022989"/>
    </source>
</evidence>
<dbReference type="InterPro" id="IPR023299">
    <property type="entry name" value="ATPase_P-typ_cyto_dom_N"/>
</dbReference>
<dbReference type="EMBL" id="CP002696">
    <property type="protein sequence ID" value="AEE17484.1"/>
    <property type="molecule type" value="Genomic_DNA"/>
</dbReference>
<dbReference type="GO" id="GO:0005886">
    <property type="term" value="C:plasma membrane"/>
    <property type="evidence" value="ECO:0007669"/>
    <property type="project" value="UniProtKB-SubCell"/>
</dbReference>
<protein>
    <recommendedName>
        <fullName evidence="8">P-type Zn(2+) transporter</fullName>
        <ecNumber evidence="8">7.2.2.12</ecNumber>
    </recommendedName>
</protein>
<dbReference type="InterPro" id="IPR023298">
    <property type="entry name" value="ATPase_P-typ_TM_dom_sf"/>
</dbReference>
<dbReference type="PANTHER" id="PTHR48085">
    <property type="entry name" value="CADMIUM/ZINC-TRANSPORTING ATPASE HMA2-RELATED"/>
    <property type="match status" value="1"/>
</dbReference>
<dbReference type="InterPro" id="IPR051014">
    <property type="entry name" value="Cation_Transport_ATPase_IB"/>
</dbReference>
<keyword evidence="4 10" id="KW-0479">Metal-binding</keyword>
<dbReference type="PRINTS" id="PR00119">
    <property type="entry name" value="CATATPASE"/>
</dbReference>
<keyword evidence="10" id="KW-1003">Cell membrane</keyword>
<proteinExistence type="inferred from homology"/>
<keyword evidence="7 10" id="KW-0472">Membrane</keyword>
<keyword evidence="10" id="KW-0547">Nucleotide-binding</keyword>
<accession>F4LK22</accession>
<dbReference type="FunFam" id="2.70.150.10:FF:000002">
    <property type="entry name" value="Copper-transporting ATPase 1, putative"/>
    <property type="match status" value="1"/>
</dbReference>
<dbReference type="NCBIfam" id="TIGR01494">
    <property type="entry name" value="ATPase_P-type"/>
    <property type="match status" value="2"/>
</dbReference>
<dbReference type="Proteomes" id="UP000006546">
    <property type="component" value="Chromosome"/>
</dbReference>
<comment type="subcellular location">
    <subcellularLocation>
        <location evidence="10">Cell membrane</location>
    </subcellularLocation>
    <subcellularLocation>
        <location evidence="1">Membrane</location>
    </subcellularLocation>
</comment>
<dbReference type="eggNOG" id="COG2217">
    <property type="taxonomic scope" value="Bacteria"/>
</dbReference>
<dbReference type="GO" id="GO:0016463">
    <property type="term" value="F:P-type zinc transporter activity"/>
    <property type="evidence" value="ECO:0007669"/>
    <property type="project" value="UniProtKB-EC"/>
</dbReference>
<dbReference type="NCBIfam" id="TIGR01525">
    <property type="entry name" value="ATPase-IB_hvy"/>
    <property type="match status" value="1"/>
</dbReference>
<dbReference type="InterPro" id="IPR023214">
    <property type="entry name" value="HAD_sf"/>
</dbReference>
<evidence type="ECO:0000256" key="10">
    <source>
        <dbReference type="RuleBase" id="RU362081"/>
    </source>
</evidence>
<dbReference type="GO" id="GO:0046872">
    <property type="term" value="F:metal ion binding"/>
    <property type="evidence" value="ECO:0007669"/>
    <property type="project" value="UniProtKB-KW"/>
</dbReference>
<dbReference type="KEGG" id="tbe:Trebr_2069"/>
<dbReference type="Gene3D" id="2.70.150.10">
    <property type="entry name" value="Calcium-transporting ATPase, cytoplasmic transduction domain A"/>
    <property type="match status" value="1"/>
</dbReference>
<dbReference type="Gene3D" id="3.40.1110.10">
    <property type="entry name" value="Calcium-transporting ATPase, cytoplasmic domain N"/>
    <property type="match status" value="1"/>
</dbReference>
<name>F4LK22_TREBD</name>
<dbReference type="InterPro" id="IPR001757">
    <property type="entry name" value="P_typ_ATPase"/>
</dbReference>
<dbReference type="InterPro" id="IPR018303">
    <property type="entry name" value="ATPase_P-typ_P_site"/>
</dbReference>
<evidence type="ECO:0000256" key="1">
    <source>
        <dbReference type="ARBA" id="ARBA00004370"/>
    </source>
</evidence>
<dbReference type="HOGENOM" id="CLU_001771_6_2_12"/>
<evidence type="ECO:0000259" key="11">
    <source>
        <dbReference type="Pfam" id="PF00122"/>
    </source>
</evidence>
<keyword evidence="10" id="KW-0067">ATP-binding</keyword>
<keyword evidence="3 10" id="KW-0812">Transmembrane</keyword>
<dbReference type="InterPro" id="IPR036412">
    <property type="entry name" value="HAD-like_sf"/>
</dbReference>
<organism evidence="12 13">
    <name type="scientific">Treponema brennaborense (strain DSM 12168 / CIP 105900 / DD5/3)</name>
    <dbReference type="NCBI Taxonomy" id="906968"/>
    <lineage>
        <taxon>Bacteria</taxon>
        <taxon>Pseudomonadati</taxon>
        <taxon>Spirochaetota</taxon>
        <taxon>Spirochaetia</taxon>
        <taxon>Spirochaetales</taxon>
        <taxon>Treponemataceae</taxon>
        <taxon>Treponema</taxon>
    </lineage>
</organism>
<dbReference type="SUPFAM" id="SSF81665">
    <property type="entry name" value="Calcium ATPase, transmembrane domain M"/>
    <property type="match status" value="1"/>
</dbReference>
<feature type="transmembrane region" description="Helical" evidence="10">
    <location>
        <begin position="41"/>
        <end position="61"/>
    </location>
</feature>